<sequence>MMAKVKNVDLEFQRSRDHNLNDLKIKLEKEKMKWANDKFVEDKVSQSNEETPIDRNNIELIEERMRTKDVPLVEEGTDDNIRANDSDGFRLGEEASMKLINHMVKELVETKMESKSSVLQIAGYKPEKWNGDAKNYHSWEISFLETLEAASVTNETTKRVLLIQALPNSYHEEVRVSSTIKEAFKTRRVLFEDTYVDDIAASVETDEVASKIMMDVDRLLYCGVFKIKRWYSSAVSSGESCVVIPVLGHNWDVESDYIRLGVREINKFIKLTRKRFC</sequence>
<dbReference type="Proteomes" id="UP000675881">
    <property type="component" value="Chromosome 14"/>
</dbReference>
<accession>A0A7R8CNR6</accession>
<dbReference type="OrthoDB" id="6369924at2759"/>
<organism evidence="1 2">
    <name type="scientific">Lepeophtheirus salmonis</name>
    <name type="common">Salmon louse</name>
    <name type="synonym">Caligus salmonis</name>
    <dbReference type="NCBI Taxonomy" id="72036"/>
    <lineage>
        <taxon>Eukaryota</taxon>
        <taxon>Metazoa</taxon>
        <taxon>Ecdysozoa</taxon>
        <taxon>Arthropoda</taxon>
        <taxon>Crustacea</taxon>
        <taxon>Multicrustacea</taxon>
        <taxon>Hexanauplia</taxon>
        <taxon>Copepoda</taxon>
        <taxon>Siphonostomatoida</taxon>
        <taxon>Caligidae</taxon>
        <taxon>Lepeophtheirus</taxon>
    </lineage>
</organism>
<evidence type="ECO:0000313" key="2">
    <source>
        <dbReference type="Proteomes" id="UP000675881"/>
    </source>
</evidence>
<gene>
    <name evidence="1" type="ORF">LSAA_4860</name>
</gene>
<proteinExistence type="predicted"/>
<reference evidence="1" key="1">
    <citation type="submission" date="2021-02" db="EMBL/GenBank/DDBJ databases">
        <authorList>
            <person name="Bekaert M."/>
        </authorList>
    </citation>
    <scope>NUCLEOTIDE SEQUENCE</scope>
    <source>
        <strain evidence="1">IoA-00</strain>
    </source>
</reference>
<protein>
    <submittedName>
        <fullName evidence="1">(salmon louse) hypothetical protein</fullName>
    </submittedName>
</protein>
<dbReference type="EMBL" id="HG994593">
    <property type="protein sequence ID" value="CAF2847901.1"/>
    <property type="molecule type" value="Genomic_DNA"/>
</dbReference>
<dbReference type="AlphaFoldDB" id="A0A7R8CNR6"/>
<keyword evidence="2" id="KW-1185">Reference proteome</keyword>
<name>A0A7R8CNR6_LEPSM</name>
<evidence type="ECO:0000313" key="1">
    <source>
        <dbReference type="EMBL" id="CAF2847901.1"/>
    </source>
</evidence>